<dbReference type="Gene3D" id="3.40.1090.10">
    <property type="entry name" value="Cytosolic phospholipase A2 catalytic domain"/>
    <property type="match status" value="1"/>
</dbReference>
<comment type="caution">
    <text evidence="2">Lacks conserved residue(s) required for the propagation of feature annotation.</text>
</comment>
<sequence>MSNIISPRNMPCIHKCDKLVRECSSNSKWHRAALLRVIRLSTAALAIGWLVLLSGCAAVVRPTANLPLNSDSSLTSGYPQDLARDYTIGVAFSGGGLRASAFAAGVLQGLANTKAGESDLLDALAFMSSVSGGSLTAAYYVLNGRQGLIQIKDEVLMRDFESHMNVSLASPANWARLLQGGLNNRTNFAQVLDDDVFNHARFADLYSRGGPDLWINATDLYHRTSFPFIPGLFNALCSDIRAYPVADAVAASMAVPVVFEPTVLRTFPEGCTSPESAFIQPVLKNASSPRLMRAMAEAMHSYRAPAGPGFVKLVDGGVTDNLGLSSILVSRAVASNAYSPMTARDAVRIKKMLFLVVDAGRGPSGTWNRQLDGPGGIDSAMAATDAAIDAAARLAADSFQLVMQKWRDDLVRHRCSLGKDELVALGGGAPTWRCDDVEFIVELISFQSLTPAMAARVRAIETRLKLPAHEIELAMEAGRQLIAQSAAVRKFAQDASEK</sequence>
<name>A0A6N9HCJ6_9BURK</name>
<organism evidence="5 6">
    <name type="scientific">Pseudoduganella guangdongensis</name>
    <dbReference type="NCBI Taxonomy" id="2692179"/>
    <lineage>
        <taxon>Bacteria</taxon>
        <taxon>Pseudomonadati</taxon>
        <taxon>Pseudomonadota</taxon>
        <taxon>Betaproteobacteria</taxon>
        <taxon>Burkholderiales</taxon>
        <taxon>Oxalobacteraceae</taxon>
        <taxon>Telluria group</taxon>
        <taxon>Pseudoduganella</taxon>
    </lineage>
</organism>
<feature type="domain" description="PNPLA" evidence="4">
    <location>
        <begin position="91"/>
        <end position="328"/>
    </location>
</feature>
<dbReference type="PANTHER" id="PTHR10728">
    <property type="entry name" value="CYTOSOLIC PHOSPHOLIPASE A2"/>
    <property type="match status" value="1"/>
</dbReference>
<keyword evidence="3" id="KW-0472">Membrane</keyword>
<dbReference type="GO" id="GO:0004623">
    <property type="term" value="F:phospholipase A2 activity"/>
    <property type="evidence" value="ECO:0007669"/>
    <property type="project" value="TreeGrafter"/>
</dbReference>
<dbReference type="Pfam" id="PF01734">
    <property type="entry name" value="Patatin"/>
    <property type="match status" value="1"/>
</dbReference>
<evidence type="ECO:0000256" key="1">
    <source>
        <dbReference type="ARBA" id="ARBA00023098"/>
    </source>
</evidence>
<keyword evidence="2" id="KW-0378">Hydrolase</keyword>
<dbReference type="InterPro" id="IPR002641">
    <property type="entry name" value="PNPLA_dom"/>
</dbReference>
<dbReference type="GO" id="GO:0005829">
    <property type="term" value="C:cytosol"/>
    <property type="evidence" value="ECO:0007669"/>
    <property type="project" value="TreeGrafter"/>
</dbReference>
<gene>
    <name evidence="5" type="ORF">GTP41_03510</name>
</gene>
<feature type="short sequence motif" description="DGA/G" evidence="2">
    <location>
        <begin position="315"/>
        <end position="317"/>
    </location>
</feature>
<dbReference type="PROSITE" id="PS51635">
    <property type="entry name" value="PNPLA"/>
    <property type="match status" value="1"/>
</dbReference>
<protein>
    <submittedName>
        <fullName evidence="5">Patatin-like phospholipase family protein</fullName>
    </submittedName>
</protein>
<dbReference type="GO" id="GO:0046475">
    <property type="term" value="P:glycerophospholipid catabolic process"/>
    <property type="evidence" value="ECO:0007669"/>
    <property type="project" value="TreeGrafter"/>
</dbReference>
<proteinExistence type="predicted"/>
<evidence type="ECO:0000259" key="4">
    <source>
        <dbReference type="PROSITE" id="PS51635"/>
    </source>
</evidence>
<feature type="active site" description="Proton acceptor" evidence="2">
    <location>
        <position position="315"/>
    </location>
</feature>
<dbReference type="SUPFAM" id="SSF52151">
    <property type="entry name" value="FabD/lysophospholipase-like"/>
    <property type="match status" value="1"/>
</dbReference>
<keyword evidence="2" id="KW-0442">Lipid degradation</keyword>
<accession>A0A6N9HCJ6</accession>
<dbReference type="Proteomes" id="UP000448575">
    <property type="component" value="Unassembled WGS sequence"/>
</dbReference>
<evidence type="ECO:0000256" key="3">
    <source>
        <dbReference type="SAM" id="Phobius"/>
    </source>
</evidence>
<dbReference type="InterPro" id="IPR016035">
    <property type="entry name" value="Acyl_Trfase/lysoPLipase"/>
</dbReference>
<feature type="active site" description="Nucleophile" evidence="2">
    <location>
        <position position="131"/>
    </location>
</feature>
<comment type="caution">
    <text evidence="5">The sequence shown here is derived from an EMBL/GenBank/DDBJ whole genome shotgun (WGS) entry which is preliminary data.</text>
</comment>
<feature type="transmembrane region" description="Helical" evidence="3">
    <location>
        <begin position="37"/>
        <end position="60"/>
    </location>
</feature>
<dbReference type="RefSeq" id="WP_161024176.1">
    <property type="nucleotide sequence ID" value="NZ_WWCJ01000002.1"/>
</dbReference>
<keyword evidence="3" id="KW-1133">Transmembrane helix</keyword>
<dbReference type="PANTHER" id="PTHR10728:SF40">
    <property type="entry name" value="PATATIN FAMILY PROTEIN"/>
    <property type="match status" value="1"/>
</dbReference>
<evidence type="ECO:0000313" key="5">
    <source>
        <dbReference type="EMBL" id="MYN01160.1"/>
    </source>
</evidence>
<keyword evidence="3" id="KW-0812">Transmembrane</keyword>
<reference evidence="5 6" key="1">
    <citation type="submission" date="2019-12" db="EMBL/GenBank/DDBJ databases">
        <title>Novel species isolated from a subtropical stream in China.</title>
        <authorList>
            <person name="Lu H."/>
        </authorList>
    </citation>
    <scope>NUCLEOTIDE SEQUENCE [LARGE SCALE GENOMIC DNA]</scope>
    <source>
        <strain evidence="5 6">DS3</strain>
    </source>
</reference>
<keyword evidence="6" id="KW-1185">Reference proteome</keyword>
<evidence type="ECO:0000313" key="6">
    <source>
        <dbReference type="Proteomes" id="UP000448575"/>
    </source>
</evidence>
<evidence type="ECO:0000256" key="2">
    <source>
        <dbReference type="PROSITE-ProRule" id="PRU01161"/>
    </source>
</evidence>
<dbReference type="EMBL" id="WWCJ01000002">
    <property type="protein sequence ID" value="MYN01160.1"/>
    <property type="molecule type" value="Genomic_DNA"/>
</dbReference>
<keyword evidence="1 2" id="KW-0443">Lipid metabolism</keyword>
<dbReference type="AlphaFoldDB" id="A0A6N9HCJ6"/>